<feature type="transmembrane region" description="Helical" evidence="1">
    <location>
        <begin position="42"/>
        <end position="63"/>
    </location>
</feature>
<evidence type="ECO:0000256" key="1">
    <source>
        <dbReference type="SAM" id="Phobius"/>
    </source>
</evidence>
<evidence type="ECO:0000313" key="2">
    <source>
        <dbReference type="EMBL" id="SFP41915.1"/>
    </source>
</evidence>
<dbReference type="GeneID" id="99655102"/>
<dbReference type="EMBL" id="FOVH01000014">
    <property type="protein sequence ID" value="SFP41915.1"/>
    <property type="molecule type" value="Genomic_DNA"/>
</dbReference>
<keyword evidence="1" id="KW-0812">Transmembrane</keyword>
<protein>
    <submittedName>
        <fullName evidence="2">Uncharacterized protein</fullName>
    </submittedName>
</protein>
<proteinExistence type="predicted"/>
<dbReference type="Proteomes" id="UP000183413">
    <property type="component" value="Unassembled WGS sequence"/>
</dbReference>
<dbReference type="RefSeq" id="WP_143118696.1">
    <property type="nucleotide sequence ID" value="NZ_CP083237.1"/>
</dbReference>
<keyword evidence="1" id="KW-1133">Transmembrane helix</keyword>
<organism evidence="2 3">
    <name type="scientific">Actinomadura madurae</name>
    <dbReference type="NCBI Taxonomy" id="1993"/>
    <lineage>
        <taxon>Bacteria</taxon>
        <taxon>Bacillati</taxon>
        <taxon>Actinomycetota</taxon>
        <taxon>Actinomycetes</taxon>
        <taxon>Streptosporangiales</taxon>
        <taxon>Thermomonosporaceae</taxon>
        <taxon>Actinomadura</taxon>
    </lineage>
</organism>
<dbReference type="eggNOG" id="ENOG50346Z7">
    <property type="taxonomic scope" value="Bacteria"/>
</dbReference>
<gene>
    <name evidence="2" type="ORF">SAMN04489713_11416</name>
</gene>
<name>A0A1I5Q6N6_9ACTN</name>
<keyword evidence="3" id="KW-1185">Reference proteome</keyword>
<reference evidence="2 3" key="1">
    <citation type="submission" date="2016-10" db="EMBL/GenBank/DDBJ databases">
        <authorList>
            <person name="de Groot N.N."/>
        </authorList>
    </citation>
    <scope>NUCLEOTIDE SEQUENCE [LARGE SCALE GENOMIC DNA]</scope>
    <source>
        <strain evidence="2 3">DSM 43067</strain>
    </source>
</reference>
<dbReference type="AlphaFoldDB" id="A0A1I5Q6N6"/>
<keyword evidence="1" id="KW-0472">Membrane</keyword>
<evidence type="ECO:0000313" key="3">
    <source>
        <dbReference type="Proteomes" id="UP000183413"/>
    </source>
</evidence>
<feature type="transmembrane region" description="Helical" evidence="1">
    <location>
        <begin position="18"/>
        <end position="36"/>
    </location>
</feature>
<accession>A0A1I5Q6N6</accession>
<dbReference type="InParanoid" id="A0A1I5Q6N6"/>
<sequence>MGHPPSPRKASPRVMNPLWIISLFLGLTEVTIGVVTTQATGWVQALLAVFAVLFPSGVAGAFFRILWQKPWVLYAPGDYEDEGIFKDLQQHGHEYAATVSSATDRSLENLEAAMRSAFEKVIDPALVIAAAPGAGQSGIRGTGDAGRSVVDEAIETAREHFQQRVIEVDLSAIHSSLAGFPLIFPVTDSTTVTDLLDNLYFAIAAYVRSFSYNKSWVLEDVRTGRTYTDIGAAWARRTLNETRDWRRLSEAGIEPGSRMRAKWLNPAEG</sequence>